<feature type="compositionally biased region" description="Low complexity" evidence="10">
    <location>
        <begin position="91"/>
        <end position="152"/>
    </location>
</feature>
<dbReference type="InterPro" id="IPR043128">
    <property type="entry name" value="Rev_trsase/Diguanyl_cyclase"/>
</dbReference>
<keyword evidence="8" id="KW-0695">RNA-directed DNA polymerase</keyword>
<proteinExistence type="inferred from homology"/>
<feature type="compositionally biased region" description="Basic and acidic residues" evidence="10">
    <location>
        <begin position="51"/>
        <end position="60"/>
    </location>
</feature>
<dbReference type="EMBL" id="JAFHDT010000002">
    <property type="protein sequence ID" value="KAI7813561.1"/>
    <property type="molecule type" value="Genomic_DNA"/>
</dbReference>
<gene>
    <name evidence="12" type="ORF">IRJ41_020162</name>
</gene>
<dbReference type="InterPro" id="IPR041373">
    <property type="entry name" value="RT_RNaseH"/>
</dbReference>
<comment type="caution">
    <text evidence="12">The sequence shown here is derived from an EMBL/GenBank/DDBJ whole genome shotgun (WGS) entry which is preliminary data.</text>
</comment>
<dbReference type="CDD" id="cd01647">
    <property type="entry name" value="RT_LTR"/>
    <property type="match status" value="1"/>
</dbReference>
<dbReference type="Pfam" id="PF17917">
    <property type="entry name" value="RT_RNaseH"/>
    <property type="match status" value="1"/>
</dbReference>
<feature type="coiled-coil region" evidence="9">
    <location>
        <begin position="1104"/>
        <end position="1177"/>
    </location>
</feature>
<feature type="compositionally biased region" description="Basic and acidic residues" evidence="10">
    <location>
        <begin position="341"/>
        <end position="351"/>
    </location>
</feature>
<dbReference type="InterPro" id="IPR053134">
    <property type="entry name" value="RNA-dir_DNA_polymerase"/>
</dbReference>
<name>A0A9W7X429_TRIRA</name>
<feature type="compositionally biased region" description="Basic residues" evidence="10">
    <location>
        <begin position="862"/>
        <end position="872"/>
    </location>
</feature>
<feature type="compositionally biased region" description="Polar residues" evidence="10">
    <location>
        <begin position="1045"/>
        <end position="1054"/>
    </location>
</feature>
<keyword evidence="9" id="KW-0175">Coiled coil</keyword>
<protein>
    <recommendedName>
        <fullName evidence="2">ribonuclease H</fullName>
        <ecNumber evidence="2">3.1.26.4</ecNumber>
    </recommendedName>
</protein>
<dbReference type="Gene3D" id="3.30.70.270">
    <property type="match status" value="2"/>
</dbReference>
<dbReference type="Gene3D" id="3.10.10.10">
    <property type="entry name" value="HIV Type 1 Reverse Transcriptase, subunit A, domain 1"/>
    <property type="match status" value="1"/>
</dbReference>
<evidence type="ECO:0000259" key="11">
    <source>
        <dbReference type="PROSITE" id="PS50878"/>
    </source>
</evidence>
<feature type="compositionally biased region" description="Basic and acidic residues" evidence="10">
    <location>
        <begin position="932"/>
        <end position="957"/>
    </location>
</feature>
<feature type="compositionally biased region" description="Low complexity" evidence="10">
    <location>
        <begin position="428"/>
        <end position="442"/>
    </location>
</feature>
<feature type="compositionally biased region" description="Basic and acidic residues" evidence="10">
    <location>
        <begin position="844"/>
        <end position="861"/>
    </location>
</feature>
<feature type="compositionally biased region" description="Basic residues" evidence="10">
    <location>
        <begin position="465"/>
        <end position="478"/>
    </location>
</feature>
<feature type="compositionally biased region" description="Basic residues" evidence="10">
    <location>
        <begin position="584"/>
        <end position="600"/>
    </location>
</feature>
<evidence type="ECO:0000256" key="4">
    <source>
        <dbReference type="ARBA" id="ARBA00022695"/>
    </source>
</evidence>
<feature type="compositionally biased region" description="Basic and acidic residues" evidence="10">
    <location>
        <begin position="988"/>
        <end position="1009"/>
    </location>
</feature>
<feature type="compositionally biased region" description="Polar residues" evidence="10">
    <location>
        <begin position="744"/>
        <end position="753"/>
    </location>
</feature>
<evidence type="ECO:0000256" key="8">
    <source>
        <dbReference type="ARBA" id="ARBA00022918"/>
    </source>
</evidence>
<feature type="compositionally biased region" description="Basic residues" evidence="10">
    <location>
        <begin position="1"/>
        <end position="26"/>
    </location>
</feature>
<dbReference type="InterPro" id="IPR043502">
    <property type="entry name" value="DNA/RNA_pol_sf"/>
</dbReference>
<evidence type="ECO:0000256" key="9">
    <source>
        <dbReference type="SAM" id="Coils"/>
    </source>
</evidence>
<dbReference type="EC" id="3.1.26.4" evidence="2"/>
<dbReference type="PANTHER" id="PTHR24559:SF440">
    <property type="entry name" value="RIBONUCLEASE H"/>
    <property type="match status" value="1"/>
</dbReference>
<feature type="region of interest" description="Disordered" evidence="10">
    <location>
        <begin position="784"/>
        <end position="920"/>
    </location>
</feature>
<keyword evidence="6" id="KW-0255">Endonuclease</keyword>
<dbReference type="CDD" id="cd09274">
    <property type="entry name" value="RNase_HI_RT_Ty3"/>
    <property type="match status" value="1"/>
</dbReference>
<feature type="compositionally biased region" description="Basic and acidic residues" evidence="10">
    <location>
        <begin position="796"/>
        <end position="811"/>
    </location>
</feature>
<evidence type="ECO:0000256" key="1">
    <source>
        <dbReference type="ARBA" id="ARBA00010879"/>
    </source>
</evidence>
<feature type="region of interest" description="Disordered" evidence="10">
    <location>
        <begin position="422"/>
        <end position="754"/>
    </location>
</feature>
<feature type="region of interest" description="Disordered" evidence="10">
    <location>
        <begin position="932"/>
        <end position="1056"/>
    </location>
</feature>
<evidence type="ECO:0000256" key="3">
    <source>
        <dbReference type="ARBA" id="ARBA00022679"/>
    </source>
</evidence>
<reference evidence="12" key="1">
    <citation type="submission" date="2021-02" db="EMBL/GenBank/DDBJ databases">
        <title>Comparative genomics reveals that relaxation of natural selection precedes convergent phenotypic evolution of cavefish.</title>
        <authorList>
            <person name="Peng Z."/>
        </authorList>
    </citation>
    <scope>NUCLEOTIDE SEQUENCE</scope>
    <source>
        <tissue evidence="12">Muscle</tissue>
    </source>
</reference>
<feature type="compositionally biased region" description="Low complexity" evidence="10">
    <location>
        <begin position="1034"/>
        <end position="1044"/>
    </location>
</feature>
<dbReference type="SUPFAM" id="SSF56672">
    <property type="entry name" value="DNA/RNA polymerases"/>
    <property type="match status" value="1"/>
</dbReference>
<evidence type="ECO:0000256" key="5">
    <source>
        <dbReference type="ARBA" id="ARBA00022722"/>
    </source>
</evidence>
<evidence type="ECO:0000313" key="12">
    <source>
        <dbReference type="EMBL" id="KAI7813561.1"/>
    </source>
</evidence>
<keyword evidence="3" id="KW-0808">Transferase</keyword>
<feature type="compositionally biased region" description="Acidic residues" evidence="10">
    <location>
        <begin position="1231"/>
        <end position="1243"/>
    </location>
</feature>
<evidence type="ECO:0000256" key="6">
    <source>
        <dbReference type="ARBA" id="ARBA00022759"/>
    </source>
</evidence>
<dbReference type="InterPro" id="IPR000477">
    <property type="entry name" value="RT_dom"/>
</dbReference>
<keyword evidence="4" id="KW-0548">Nucleotidyltransferase</keyword>
<dbReference type="PROSITE" id="PS50878">
    <property type="entry name" value="RT_POL"/>
    <property type="match status" value="1"/>
</dbReference>
<feature type="region of interest" description="Disordered" evidence="10">
    <location>
        <begin position="1221"/>
        <end position="1256"/>
    </location>
</feature>
<dbReference type="GO" id="GO:0003964">
    <property type="term" value="F:RNA-directed DNA polymerase activity"/>
    <property type="evidence" value="ECO:0007669"/>
    <property type="project" value="UniProtKB-KW"/>
</dbReference>
<feature type="compositionally biased region" description="Basic and acidic residues" evidence="10">
    <location>
        <begin position="688"/>
        <end position="697"/>
    </location>
</feature>
<feature type="compositionally biased region" description="Basic residues" evidence="10">
    <location>
        <begin position="516"/>
        <end position="532"/>
    </location>
</feature>
<organism evidence="12 13">
    <name type="scientific">Triplophysa rosa</name>
    <name type="common">Cave loach</name>
    <dbReference type="NCBI Taxonomy" id="992332"/>
    <lineage>
        <taxon>Eukaryota</taxon>
        <taxon>Metazoa</taxon>
        <taxon>Chordata</taxon>
        <taxon>Craniata</taxon>
        <taxon>Vertebrata</taxon>
        <taxon>Euteleostomi</taxon>
        <taxon>Actinopterygii</taxon>
        <taxon>Neopterygii</taxon>
        <taxon>Teleostei</taxon>
        <taxon>Ostariophysi</taxon>
        <taxon>Cypriniformes</taxon>
        <taxon>Nemacheilidae</taxon>
        <taxon>Triplophysa</taxon>
    </lineage>
</organism>
<sequence length="2138" mass="240071">MAHHHAHHHSHRHVRHPPYGHHHHCHSTQQPEEHEEHSASESSSVRHHIHEHYNHHDSQSNHRLCSAHHQHQDRHQAKRCTEKKKCHSKTSDISSNSSGSSASSSSSVSLSSSSSDSLSSSSSSSSNSSSSSKSYSSSSSFSSSSGSSSSGSFETSLENVPAASQSRQCIQRPQHTQSCMDIPRERKAFEDDEDEVDSMPLLESDGHLQKSTGMDKNLAGKEKSGGSARKAKHSHQQCEKGVQKQQNRVKGRVMAANIRKTKSMEVLSRQTDHSGVGALNEQEVEKKKKEAHTNFMKEKMKFSAFLNEITRQVLSPSRLTSLGVTNVHRPSSSGQTSGKSPKPENKQDRKSKSTTSRRGSGASSVTSTAHSHISKHSHSSKRSHSHKHSHCRRPSHSSKTSRSHKRSHSAKDFVIEQQHQAVPKLDQNSATSNSASSRSLSSGTEQVHMSQKKKHITPSEQHFHSSAHRHSHHARLPSHHFCNEDSHSPPSRPCSPESENAHHHFHSESHQQHTHHESHHHHSPSSHRHHGTFRSPSPPHHSLHSDSHQHSTPPSNHHHGTYRSPSPPHHSLHSDSHQHSPLLSHHHRGGHCSSSPHHHSLHSDSHQHSTPPSHHHHGTHRSPSPHHHSLHSDSHQHSTPPSHHHHGTHRSPSPNHHPGTHHHPSHSDSSHHHHHRDHNTSHPHHHFTHSETSHPESHQNFSPPPSPNQCEKHGIRSHHSSHSETHHHQSCIKQYHYHSDSESSHPTPSQHYQFHNENSHLHHSHPESSHNHSFNLDYHHHTSLSEQQHHHFHNNSHSETRQLSESHDPTPDYHLSQTDTYHHRHHHHKSESYPKSYANTQTPHNKEIHCILHPDSQDHSPSHSKGHSHPHQTHAESHHNSDPQSHHKNNSDHPESYHCHHHSHFEPRQHNDHEPLESNHFHSEFHDDHCVESGHHHLHKPQDTHHHCPSDFHHHLNSESNLSHRHSPNQHCDNDDPDTHSQFSHSVHHSDSELNHCHSHFKEENHNNDHPTPLRHSPVGQRSTSPHSNESDSSDSSIPHGDPSTVNFQGSSSFPKKKDSELERLMMLQEQNEVLHHSLLKTTMKMECMGAEFKTGHQLLEYELQRTRIELTSLMDRFTRLQDNCSCTQQTNHLLENKLHCVAQSMDGERERLNQRLSELTEQLSAAKTTIQSLETINVTSMLQDALVKHLKSDAPITPLPAAHPPAQFMDNDHYEKISMTADDQTLGTLPEEEESDWSEMGEEAQNNLPRGSHGIHENASYMQWEQRQSCWEGTHQYEKGNGDTDSESGGEDNKDHNPSHPLRIPHLKFTVHPETLPVPVADVSLARFKQSPDGPASEVYQIVDVCNLGSPIRVLSASLEEIHSIGLLKQQHQEDHHGQLRSNKSLMDLHQSQFFGGVRTNFVCFFRFTRLLVINPPDGRKLAPPIDLLYCQPRYATRRRPNTVEPPRSPPSASSHQLLLALPALADHRGTFCNHLSLGAHAAGASASYPSTEAATSRPGSLLILWKARSLCPSVSVKSQRPPVMRGVLVGVIPCSTSPSSRPQLPFRLLFKGVMHSGHALLDATTAREWGIPVIPIAEPIAGSLLSTITHVTPCVQASDLAGVPVEYHDLSTVFSKSRATSLPQHRPYDCAIDLLVGTSLPKSRLYSLSGPEREAMDKYIQESLLAGLIHHSSSPAGAGFFFVQKRDGSLRPCIDYRGLNDITVKNRYPLPLMSSAFELLQGARVFTKLDLRNANHLVRIREGDEWKTAFNTPTGHFEYLVLPFGLTNAPAVFQDLVNSVLGDMINRFVFVYLDDILIFSSSLQVYAQHVRQVLQRLLENQLFVKAEMCEFHAESVTFLGHIISSQGIKADPAKIRAVTEWPIPDSRKALQCFLGFANFYQRFIRNFGQTAAPLTALTSTKILRSNLLLRSTHQLSGSVQFYPSGTLVMGRCIRALSSLTASALQERNYDIGNRELLAVRLALGEWRHWLEGAAQPFLVWTDHKNLEYIPSAKRLTSCQAHWALFFGCFNFTLSYRPGSKNLKPDTLSRQFETTGGEPTAEAILPKGVVVGALSWGIEWQVAEAGRGVQVPAECPEGRLSVPVVGLPLSNGNSVVLTVVDRFSKVVHFIPLPKLPSARETAQLMVDHVKRDLKHLL</sequence>
<feature type="compositionally biased region" description="Low complexity" evidence="10">
    <location>
        <begin position="353"/>
        <end position="371"/>
    </location>
</feature>
<dbReference type="PANTHER" id="PTHR24559">
    <property type="entry name" value="TRANSPOSON TY3-I GAG-POL POLYPROTEIN"/>
    <property type="match status" value="1"/>
</dbReference>
<comment type="similarity">
    <text evidence="1">Belongs to the beta type-B retroviral polymerase family. HERV class-II K(HML-2) pol subfamily.</text>
</comment>
<feature type="compositionally biased region" description="Basic residues" evidence="10">
    <location>
        <begin position="613"/>
        <end position="629"/>
    </location>
</feature>
<dbReference type="GO" id="GO:0004523">
    <property type="term" value="F:RNA-DNA hybrid ribonuclease activity"/>
    <property type="evidence" value="ECO:0007669"/>
    <property type="project" value="UniProtKB-EC"/>
</dbReference>
<evidence type="ECO:0000313" key="13">
    <source>
        <dbReference type="Proteomes" id="UP001059041"/>
    </source>
</evidence>
<feature type="compositionally biased region" description="Basic and acidic residues" evidence="10">
    <location>
        <begin position="499"/>
        <end position="515"/>
    </location>
</feature>
<evidence type="ECO:0000256" key="7">
    <source>
        <dbReference type="ARBA" id="ARBA00022801"/>
    </source>
</evidence>
<feature type="compositionally biased region" description="Basic residues" evidence="10">
    <location>
        <begin position="65"/>
        <end position="88"/>
    </location>
</feature>
<feature type="compositionally biased region" description="Basic and acidic residues" evidence="10">
    <location>
        <begin position="873"/>
        <end position="920"/>
    </location>
</feature>
<keyword evidence="5" id="KW-0540">Nuclease</keyword>
<feature type="compositionally biased region" description="Polar residues" evidence="10">
    <location>
        <begin position="320"/>
        <end position="339"/>
    </location>
</feature>
<feature type="compositionally biased region" description="Basic residues" evidence="10">
    <location>
        <begin position="671"/>
        <end position="687"/>
    </location>
</feature>
<feature type="region of interest" description="Disordered" evidence="10">
    <location>
        <begin position="1"/>
        <end position="290"/>
    </location>
</feature>
<accession>A0A9W7X429</accession>
<evidence type="ECO:0000256" key="10">
    <source>
        <dbReference type="SAM" id="MobiDB-lite"/>
    </source>
</evidence>
<feature type="compositionally biased region" description="Basic residues" evidence="10">
    <location>
        <begin position="372"/>
        <end position="408"/>
    </location>
</feature>
<keyword evidence="7" id="KW-0378">Hydrolase</keyword>
<dbReference type="Pfam" id="PF00078">
    <property type="entry name" value="RVT_1"/>
    <property type="match status" value="1"/>
</dbReference>
<feature type="domain" description="Reverse transcriptase" evidence="11">
    <location>
        <begin position="1666"/>
        <end position="1845"/>
    </location>
</feature>
<evidence type="ECO:0000256" key="2">
    <source>
        <dbReference type="ARBA" id="ARBA00012180"/>
    </source>
</evidence>
<feature type="compositionally biased region" description="Polar residues" evidence="10">
    <location>
        <begin position="153"/>
        <end position="179"/>
    </location>
</feature>
<feature type="region of interest" description="Disordered" evidence="10">
    <location>
        <begin position="1276"/>
        <end position="1304"/>
    </location>
</feature>
<dbReference type="Proteomes" id="UP001059041">
    <property type="component" value="Linkage Group LG2"/>
</dbReference>
<feature type="region of interest" description="Disordered" evidence="10">
    <location>
        <begin position="320"/>
        <end position="410"/>
    </location>
</feature>
<keyword evidence="13" id="KW-1185">Reference proteome</keyword>